<accession>C9LH65</accession>
<dbReference type="OrthoDB" id="1082854at2"/>
<dbReference type="HOGENOM" id="CLU_2635152_0_0_10"/>
<evidence type="ECO:0000313" key="2">
    <source>
        <dbReference type="Proteomes" id="UP000003460"/>
    </source>
</evidence>
<sequence>MTENEKRKQSRKKLQEQRAATQRFLADRLDFLETIRDIVNAELDRRKDEYTSHAEETTKRLPAKRCKFCQWLDELWE</sequence>
<dbReference type="AlphaFoldDB" id="C9LH65"/>
<keyword evidence="2" id="KW-1185">Reference proteome</keyword>
<comment type="caution">
    <text evidence="1">The sequence shown here is derived from an EMBL/GenBank/DDBJ whole genome shotgun (WGS) entry which is preliminary data.</text>
</comment>
<reference evidence="1" key="1">
    <citation type="submission" date="2009-09" db="EMBL/GenBank/DDBJ databases">
        <authorList>
            <person name="Weinstock G."/>
            <person name="Sodergren E."/>
            <person name="Clifton S."/>
            <person name="Fulton L."/>
            <person name="Fulton B."/>
            <person name="Courtney L."/>
            <person name="Fronick C."/>
            <person name="Harrison M."/>
            <person name="Strong C."/>
            <person name="Farmer C."/>
            <person name="Delahaunty K."/>
            <person name="Markovic C."/>
            <person name="Hall O."/>
            <person name="Minx P."/>
            <person name="Tomlinson C."/>
            <person name="Mitreva M."/>
            <person name="Nelson J."/>
            <person name="Hou S."/>
            <person name="Wollam A."/>
            <person name="Pepin K.H."/>
            <person name="Johnson M."/>
            <person name="Bhonagiri V."/>
            <person name="Nash W.E."/>
            <person name="Warren W."/>
            <person name="Chinwalla A."/>
            <person name="Mardis E.R."/>
            <person name="Wilson R.K."/>
        </authorList>
    </citation>
    <scope>NUCLEOTIDE SEQUENCE [LARGE SCALE GENOMIC DNA]</scope>
    <source>
        <strain evidence="1">ATCC 51259</strain>
    </source>
</reference>
<dbReference type="EMBL" id="ACIJ02000018">
    <property type="protein sequence ID" value="EEX72023.1"/>
    <property type="molecule type" value="Genomic_DNA"/>
</dbReference>
<dbReference type="GeneID" id="84576445"/>
<protein>
    <submittedName>
        <fullName evidence="1">Uncharacterized protein</fullName>
    </submittedName>
</protein>
<proteinExistence type="predicted"/>
<name>C9LH65_9BACT</name>
<evidence type="ECO:0000313" key="1">
    <source>
        <dbReference type="EMBL" id="EEX72023.1"/>
    </source>
</evidence>
<dbReference type="RefSeq" id="WP_006255337.1">
    <property type="nucleotide sequence ID" value="NZ_GG700642.1"/>
</dbReference>
<dbReference type="Proteomes" id="UP000003460">
    <property type="component" value="Unassembled WGS sequence"/>
</dbReference>
<organism evidence="1 2">
    <name type="scientific">Alloprevotella tannerae ATCC 51259</name>
    <dbReference type="NCBI Taxonomy" id="626522"/>
    <lineage>
        <taxon>Bacteria</taxon>
        <taxon>Pseudomonadati</taxon>
        <taxon>Bacteroidota</taxon>
        <taxon>Bacteroidia</taxon>
        <taxon>Bacteroidales</taxon>
        <taxon>Prevotellaceae</taxon>
        <taxon>Alloprevotella</taxon>
    </lineage>
</organism>
<gene>
    <name evidence="1" type="ORF">GCWU000325_01566</name>
</gene>